<sequence>MPFGIPKELHNKKGVKLEATRRRILMDFQELSDEFSYEPTAGEAATAPSQPGTSNVQWNQRLLDELRFAQTSHEDYFSGEYRVSTS</sequence>
<evidence type="ECO:0000313" key="2">
    <source>
        <dbReference type="Proteomes" id="UP000281553"/>
    </source>
</evidence>
<dbReference type="Proteomes" id="UP000281553">
    <property type="component" value="Unassembled WGS sequence"/>
</dbReference>
<name>A0A3P7LU50_DIBLA</name>
<evidence type="ECO:0000313" key="1">
    <source>
        <dbReference type="EMBL" id="VDN16740.1"/>
    </source>
</evidence>
<accession>A0A3P7LU50</accession>
<organism evidence="1 2">
    <name type="scientific">Dibothriocephalus latus</name>
    <name type="common">Fish tapeworm</name>
    <name type="synonym">Diphyllobothrium latum</name>
    <dbReference type="NCBI Taxonomy" id="60516"/>
    <lineage>
        <taxon>Eukaryota</taxon>
        <taxon>Metazoa</taxon>
        <taxon>Spiralia</taxon>
        <taxon>Lophotrochozoa</taxon>
        <taxon>Platyhelminthes</taxon>
        <taxon>Cestoda</taxon>
        <taxon>Eucestoda</taxon>
        <taxon>Diphyllobothriidea</taxon>
        <taxon>Diphyllobothriidae</taxon>
        <taxon>Dibothriocephalus</taxon>
    </lineage>
</organism>
<proteinExistence type="predicted"/>
<dbReference type="EMBL" id="UYRU01066921">
    <property type="protein sequence ID" value="VDN16740.1"/>
    <property type="molecule type" value="Genomic_DNA"/>
</dbReference>
<protein>
    <submittedName>
        <fullName evidence="1">Uncharacterized protein</fullName>
    </submittedName>
</protein>
<dbReference type="AlphaFoldDB" id="A0A3P7LU50"/>
<gene>
    <name evidence="1" type="ORF">DILT_LOCUS12571</name>
</gene>
<reference evidence="1 2" key="1">
    <citation type="submission" date="2018-11" db="EMBL/GenBank/DDBJ databases">
        <authorList>
            <consortium name="Pathogen Informatics"/>
        </authorList>
    </citation>
    <scope>NUCLEOTIDE SEQUENCE [LARGE SCALE GENOMIC DNA]</scope>
</reference>
<keyword evidence="2" id="KW-1185">Reference proteome</keyword>